<dbReference type="InterPro" id="IPR051885">
    <property type="entry name" value="CC_CF"/>
</dbReference>
<evidence type="ECO:0000256" key="2">
    <source>
        <dbReference type="ARBA" id="ARBA00022794"/>
    </source>
</evidence>
<dbReference type="RefSeq" id="XP_020897753.1">
    <property type="nucleotide sequence ID" value="XM_021042094.2"/>
</dbReference>
<dbReference type="EnsemblMetazoa" id="XM_021042094.2">
    <property type="protein sequence ID" value="XP_020897753.1"/>
    <property type="gene ID" value="LOC110236557"/>
</dbReference>
<evidence type="ECO:0000256" key="5">
    <source>
        <dbReference type="ARBA" id="ARBA00044506"/>
    </source>
</evidence>
<keyword evidence="11" id="KW-1185">Reference proteome</keyword>
<dbReference type="KEGG" id="epa:110236557"/>
<comment type="similarity">
    <text evidence="5">Belongs to the CFAP263 family.</text>
</comment>
<dbReference type="PANTHER" id="PTHR15654">
    <property type="entry name" value="COILED-COIL DOMAIN-CONTAINING PROTEIN 113-RELATED"/>
    <property type="match status" value="1"/>
</dbReference>
<evidence type="ECO:0000256" key="1">
    <source>
        <dbReference type="ARBA" id="ARBA00004138"/>
    </source>
</evidence>
<feature type="compositionally biased region" description="Acidic residues" evidence="8">
    <location>
        <begin position="13"/>
        <end position="22"/>
    </location>
</feature>
<feature type="coiled-coil region" evidence="7">
    <location>
        <begin position="225"/>
        <end position="280"/>
    </location>
</feature>
<evidence type="ECO:0000256" key="8">
    <source>
        <dbReference type="SAM" id="MobiDB-lite"/>
    </source>
</evidence>
<keyword evidence="4" id="KW-0966">Cell projection</keyword>
<dbReference type="OrthoDB" id="10259713at2759"/>
<dbReference type="GO" id="GO:0060271">
    <property type="term" value="P:cilium assembly"/>
    <property type="evidence" value="ECO:0007669"/>
    <property type="project" value="TreeGrafter"/>
</dbReference>
<dbReference type="AlphaFoldDB" id="A0A913X2A2"/>
<dbReference type="GeneID" id="110236557"/>
<accession>A0A913X2A2</accession>
<feature type="domain" description="CCDC113/CCDC96 coiled-coil" evidence="9">
    <location>
        <begin position="183"/>
        <end position="356"/>
    </location>
</feature>
<dbReference type="Pfam" id="PF13870">
    <property type="entry name" value="CCDC113_CCDC96_CC"/>
    <property type="match status" value="1"/>
</dbReference>
<dbReference type="PANTHER" id="PTHR15654:SF2">
    <property type="entry name" value="COILED-COIL DOMAIN-CONTAINING PROTEIN 113"/>
    <property type="match status" value="1"/>
</dbReference>
<evidence type="ECO:0000313" key="11">
    <source>
        <dbReference type="Proteomes" id="UP000887567"/>
    </source>
</evidence>
<dbReference type="Proteomes" id="UP000887567">
    <property type="component" value="Unplaced"/>
</dbReference>
<dbReference type="GO" id="GO:0005930">
    <property type="term" value="C:axoneme"/>
    <property type="evidence" value="ECO:0007669"/>
    <property type="project" value="TreeGrafter"/>
</dbReference>
<evidence type="ECO:0000256" key="4">
    <source>
        <dbReference type="ARBA" id="ARBA00023273"/>
    </source>
</evidence>
<dbReference type="OMA" id="TCQQHRA"/>
<evidence type="ECO:0000256" key="7">
    <source>
        <dbReference type="SAM" id="Coils"/>
    </source>
</evidence>
<dbReference type="GO" id="GO:0036064">
    <property type="term" value="C:ciliary basal body"/>
    <property type="evidence" value="ECO:0007669"/>
    <property type="project" value="TreeGrafter"/>
</dbReference>
<keyword evidence="3 7" id="KW-0175">Coiled coil</keyword>
<organism evidence="10 11">
    <name type="scientific">Exaiptasia diaphana</name>
    <name type="common">Tropical sea anemone</name>
    <name type="synonym">Aiptasia pulchella</name>
    <dbReference type="NCBI Taxonomy" id="2652724"/>
    <lineage>
        <taxon>Eukaryota</taxon>
        <taxon>Metazoa</taxon>
        <taxon>Cnidaria</taxon>
        <taxon>Anthozoa</taxon>
        <taxon>Hexacorallia</taxon>
        <taxon>Actiniaria</taxon>
        <taxon>Aiptasiidae</taxon>
        <taxon>Exaiptasia</taxon>
    </lineage>
</organism>
<proteinExistence type="inferred from homology"/>
<keyword evidence="2" id="KW-0970">Cilium biogenesis/degradation</keyword>
<feature type="coiled-coil region" evidence="7">
    <location>
        <begin position="97"/>
        <end position="149"/>
    </location>
</feature>
<evidence type="ECO:0000256" key="6">
    <source>
        <dbReference type="ARBA" id="ARBA00044798"/>
    </source>
</evidence>
<sequence>MAASDVEVSSSLDQEEDPLTELPDEDLYNLVQETIHANEVLRNETSMFEKFLKRVDPKDIGIQPAAPSVVQQTIETSHRGLKKRSRSRGPSLDRHLKLTAEQKCDIAQRELEELRDDIQKLKDESEKILDNYKAIMEEAEIRNAEMKKASYEFERDIMKGAVNQRTNKVIAERVTRYFEDKLRSRDTLIEKLRLKNSTLKVQKRKLHMQLKQKEEMGEVLHEVDFNQLKIENQQYLEKIDEKNQDLLRLKLMTTNVQQILNTYKKKLHTLTMESDQLKTEITQRNDLLCRIETENQMVDKDRKAADKLNTRLKQQLADYKVPEVMEYVEERAKLYELNKVVKMWERKVEIARMALQTNKKTWNKLRIAATDDDQTNWMVAQEIA</sequence>
<name>A0A913X2A2_EXADI</name>
<evidence type="ECO:0000259" key="9">
    <source>
        <dbReference type="Pfam" id="PF13870"/>
    </source>
</evidence>
<evidence type="ECO:0000256" key="3">
    <source>
        <dbReference type="ARBA" id="ARBA00023054"/>
    </source>
</evidence>
<comment type="subcellular location">
    <subcellularLocation>
        <location evidence="1">Cell projection</location>
        <location evidence="1">Cilium</location>
    </subcellularLocation>
</comment>
<reference evidence="10" key="1">
    <citation type="submission" date="2022-11" db="UniProtKB">
        <authorList>
            <consortium name="EnsemblMetazoa"/>
        </authorList>
    </citation>
    <scope>IDENTIFICATION</scope>
</reference>
<protein>
    <recommendedName>
        <fullName evidence="6">Cilia- and flagella-associated protein 263</fullName>
    </recommendedName>
</protein>
<dbReference type="InterPro" id="IPR025254">
    <property type="entry name" value="CCDC113/CCDC96_CC"/>
</dbReference>
<feature type="region of interest" description="Disordered" evidence="8">
    <location>
        <begin position="1"/>
        <end position="22"/>
    </location>
</feature>
<evidence type="ECO:0000313" key="10">
    <source>
        <dbReference type="EnsemblMetazoa" id="XP_020897753.1"/>
    </source>
</evidence>